<keyword evidence="3 4" id="KW-0732">Signal</keyword>
<dbReference type="STRING" id="426757.SAMN04488127_0567"/>
<dbReference type="OrthoDB" id="2087at2"/>
<dbReference type="NCBIfam" id="TIGR00787">
    <property type="entry name" value="dctP"/>
    <property type="match status" value="1"/>
</dbReference>
<protein>
    <submittedName>
        <fullName evidence="5">Tripartite ATP-independent transporter solute receptor, DctP family</fullName>
    </submittedName>
</protein>
<keyword evidence="5" id="KW-0675">Receptor</keyword>
<dbReference type="InterPro" id="IPR018389">
    <property type="entry name" value="DctP_fam"/>
</dbReference>
<dbReference type="CDD" id="cd13678">
    <property type="entry name" value="PBP2_TRAP_DctP10"/>
    <property type="match status" value="1"/>
</dbReference>
<evidence type="ECO:0000256" key="1">
    <source>
        <dbReference type="ARBA" id="ARBA00009023"/>
    </source>
</evidence>
<feature type="chain" id="PRO_5039014012" evidence="4">
    <location>
        <begin position="30"/>
        <end position="344"/>
    </location>
</feature>
<keyword evidence="6" id="KW-1185">Reference proteome</keyword>
<dbReference type="RefSeq" id="WP_092049693.1">
    <property type="nucleotide sequence ID" value="NZ_FNZF01000001.1"/>
</dbReference>
<keyword evidence="2" id="KW-0813">Transport</keyword>
<dbReference type="PIRSF" id="PIRSF006470">
    <property type="entry name" value="DctB"/>
    <property type="match status" value="1"/>
</dbReference>
<feature type="signal peptide" evidence="4">
    <location>
        <begin position="1"/>
        <end position="29"/>
    </location>
</feature>
<dbReference type="AlphaFoldDB" id="A0A1H6TUR6"/>
<evidence type="ECO:0000256" key="2">
    <source>
        <dbReference type="ARBA" id="ARBA00022448"/>
    </source>
</evidence>
<organism evidence="5 6">
    <name type="scientific">Bhargavaea ginsengi</name>
    <dbReference type="NCBI Taxonomy" id="426757"/>
    <lineage>
        <taxon>Bacteria</taxon>
        <taxon>Bacillati</taxon>
        <taxon>Bacillota</taxon>
        <taxon>Bacilli</taxon>
        <taxon>Bacillales</taxon>
        <taxon>Caryophanaceae</taxon>
        <taxon>Bhargavaea</taxon>
    </lineage>
</organism>
<dbReference type="InterPro" id="IPR004682">
    <property type="entry name" value="TRAP_DctP"/>
</dbReference>
<evidence type="ECO:0000256" key="3">
    <source>
        <dbReference type="ARBA" id="ARBA00022729"/>
    </source>
</evidence>
<dbReference type="Proteomes" id="UP000199200">
    <property type="component" value="Unassembled WGS sequence"/>
</dbReference>
<dbReference type="PANTHER" id="PTHR33376">
    <property type="match status" value="1"/>
</dbReference>
<dbReference type="NCBIfam" id="NF037995">
    <property type="entry name" value="TRAP_S1"/>
    <property type="match status" value="1"/>
</dbReference>
<dbReference type="GO" id="GO:0055085">
    <property type="term" value="P:transmembrane transport"/>
    <property type="evidence" value="ECO:0007669"/>
    <property type="project" value="InterPro"/>
</dbReference>
<dbReference type="InterPro" id="IPR038404">
    <property type="entry name" value="TRAP_DctP_sf"/>
</dbReference>
<dbReference type="PANTHER" id="PTHR33376:SF7">
    <property type="entry name" value="C4-DICARBOXYLATE-BINDING PROTEIN DCTB"/>
    <property type="match status" value="1"/>
</dbReference>
<evidence type="ECO:0000256" key="4">
    <source>
        <dbReference type="SAM" id="SignalP"/>
    </source>
</evidence>
<dbReference type="PROSITE" id="PS51257">
    <property type="entry name" value="PROKAR_LIPOPROTEIN"/>
    <property type="match status" value="1"/>
</dbReference>
<proteinExistence type="inferred from homology"/>
<accession>A0A1H6TUR6</accession>
<dbReference type="GO" id="GO:0030288">
    <property type="term" value="C:outer membrane-bounded periplasmic space"/>
    <property type="evidence" value="ECO:0007669"/>
    <property type="project" value="InterPro"/>
</dbReference>
<reference evidence="6" key="1">
    <citation type="submission" date="2016-10" db="EMBL/GenBank/DDBJ databases">
        <authorList>
            <person name="Varghese N."/>
            <person name="Submissions S."/>
        </authorList>
    </citation>
    <scope>NUCLEOTIDE SEQUENCE [LARGE SCALE GENOMIC DNA]</scope>
    <source>
        <strain evidence="6">CGMCC 1.6763</strain>
    </source>
</reference>
<comment type="similarity">
    <text evidence="1">Belongs to the bacterial solute-binding protein 7 family.</text>
</comment>
<dbReference type="EMBL" id="FNZF01000001">
    <property type="protein sequence ID" value="SEI82986.1"/>
    <property type="molecule type" value="Genomic_DNA"/>
</dbReference>
<dbReference type="Pfam" id="PF03480">
    <property type="entry name" value="DctP"/>
    <property type="match status" value="1"/>
</dbReference>
<sequence length="344" mass="38098">MKKTKRSVFGMIGLSAMLLLGACGGGASSEDEASAGGEAKNYDLKMSVTVADSSTWYEAAEKLKNDLAEETDGRINIELFANEQLSGGDSGKAVEGLSKGTIDLTFNSTIIYSILDDRFGVASAPFLFSSLDEVDQVFDGEGGEMLKDILAEKGVHALGYGENGFRQLTNSVKEVKAPEDLSGMKLRIPGITMYTDLFRELGTDPVTMTFSEVFTSLQQGTIDGQENPVDVIYSSKLNEVQDYMTMWNYSYDPLVLGINKKLYDSMSKEDQELFDRLGKEAAEYQVEIAREREAEQIEELKAAGMELYEPTEEEIAAFRETVQPVYDKYEDIWGADLLKAFQER</sequence>
<evidence type="ECO:0000313" key="5">
    <source>
        <dbReference type="EMBL" id="SEI82986.1"/>
    </source>
</evidence>
<name>A0A1H6TUR6_9BACL</name>
<gene>
    <name evidence="5" type="ORF">SAMN04488127_0567</name>
</gene>
<evidence type="ECO:0000313" key="6">
    <source>
        <dbReference type="Proteomes" id="UP000199200"/>
    </source>
</evidence>
<dbReference type="Gene3D" id="3.40.190.170">
    <property type="entry name" value="Bacterial extracellular solute-binding protein, family 7"/>
    <property type="match status" value="1"/>
</dbReference>